<keyword evidence="2" id="KW-1133">Transmembrane helix</keyword>
<name>A0AAX4H9D9_9ASCO</name>
<dbReference type="PANTHER" id="PTHR35519:SF2">
    <property type="entry name" value="PH DOMAIN PROTEIN"/>
    <property type="match status" value="1"/>
</dbReference>
<accession>A0AAX4H9D9</accession>
<dbReference type="Proteomes" id="UP001338582">
    <property type="component" value="Chromosome 3"/>
</dbReference>
<dbReference type="InterPro" id="IPR025187">
    <property type="entry name" value="DUF4112"/>
</dbReference>
<dbReference type="KEGG" id="asau:88173481"/>
<evidence type="ECO:0000313" key="4">
    <source>
        <dbReference type="Proteomes" id="UP001338582"/>
    </source>
</evidence>
<dbReference type="GeneID" id="88173481"/>
<evidence type="ECO:0000256" key="2">
    <source>
        <dbReference type="SAM" id="Phobius"/>
    </source>
</evidence>
<proteinExistence type="predicted"/>
<keyword evidence="2" id="KW-0812">Transmembrane</keyword>
<reference evidence="3 4" key="1">
    <citation type="submission" date="2023-10" db="EMBL/GenBank/DDBJ databases">
        <title>Draft Genome Sequence of Candida saopaulonensis from a very Premature Infant with Sepsis.</title>
        <authorList>
            <person name="Ning Y."/>
            <person name="Dai R."/>
            <person name="Xiao M."/>
            <person name="Xu Y."/>
            <person name="Yan Q."/>
            <person name="Zhang L."/>
        </authorList>
    </citation>
    <scope>NUCLEOTIDE SEQUENCE [LARGE SCALE GENOMIC DNA]</scope>
    <source>
        <strain evidence="3 4">19XY460</strain>
    </source>
</reference>
<protein>
    <submittedName>
        <fullName evidence="3">Uncharacterized protein</fullName>
    </submittedName>
</protein>
<organism evidence="3 4">
    <name type="scientific">Australozyma saopauloensis</name>
    <dbReference type="NCBI Taxonomy" id="291208"/>
    <lineage>
        <taxon>Eukaryota</taxon>
        <taxon>Fungi</taxon>
        <taxon>Dikarya</taxon>
        <taxon>Ascomycota</taxon>
        <taxon>Saccharomycotina</taxon>
        <taxon>Pichiomycetes</taxon>
        <taxon>Metschnikowiaceae</taxon>
        <taxon>Australozyma</taxon>
    </lineage>
</organism>
<keyword evidence="4" id="KW-1185">Reference proteome</keyword>
<evidence type="ECO:0000256" key="1">
    <source>
        <dbReference type="SAM" id="MobiDB-lite"/>
    </source>
</evidence>
<keyword evidence="2" id="KW-0472">Membrane</keyword>
<sequence>MQLIRKAEQIEGGLPMNLRLQMMANVIFDFLIGLIPLVGDFINIMYKANLRNFVLLEKHLVENATSTGVPKPTQAVGAVNEPPVKQSNYKIPPHEAAATDTGVYTRHDMV</sequence>
<feature type="region of interest" description="Disordered" evidence="1">
    <location>
        <begin position="71"/>
        <end position="92"/>
    </location>
</feature>
<dbReference type="PANTHER" id="PTHR35519">
    <property type="entry name" value="MEMBRANE PROTEINS"/>
    <property type="match status" value="1"/>
</dbReference>
<dbReference type="EMBL" id="CP138896">
    <property type="protein sequence ID" value="WPK25113.1"/>
    <property type="molecule type" value="Genomic_DNA"/>
</dbReference>
<gene>
    <name evidence="3" type="ORF">PUMCH_002416</name>
</gene>
<feature type="transmembrane region" description="Helical" evidence="2">
    <location>
        <begin position="20"/>
        <end position="42"/>
    </location>
</feature>
<dbReference type="AlphaFoldDB" id="A0AAX4H9D9"/>
<evidence type="ECO:0000313" key="3">
    <source>
        <dbReference type="EMBL" id="WPK25113.1"/>
    </source>
</evidence>
<dbReference type="RefSeq" id="XP_062877496.1">
    <property type="nucleotide sequence ID" value="XM_063021426.1"/>
</dbReference>
<dbReference type="Pfam" id="PF13430">
    <property type="entry name" value="DUF4112"/>
    <property type="match status" value="1"/>
</dbReference>